<name>Q7MQF0_VIBVY</name>
<dbReference type="Proteomes" id="UP000002675">
    <property type="component" value="Chromosome I"/>
</dbReference>
<dbReference type="EMBL" id="BA000037">
    <property type="protein sequence ID" value="BAC92822.1"/>
    <property type="molecule type" value="Genomic_DNA"/>
</dbReference>
<evidence type="ECO:0000313" key="1">
    <source>
        <dbReference type="EMBL" id="BAC92822.1"/>
    </source>
</evidence>
<reference evidence="1 2" key="1">
    <citation type="journal article" date="2003" name="Genome Res.">
        <title>Comparative genome analysis of Vibrio vulnificus, a marine pathogen.</title>
        <authorList>
            <person name="Chen C.Y."/>
            <person name="Wu K.M."/>
            <person name="Chang Y.C."/>
            <person name="Chang C.H."/>
            <person name="Tsai H.C."/>
            <person name="Liao T.L."/>
            <person name="Liu Y.M."/>
            <person name="Chen H.J."/>
            <person name="Shen A.B."/>
            <person name="Li J.C."/>
            <person name="Su T.L."/>
            <person name="Shao C.P."/>
            <person name="Lee C.T."/>
            <person name="Hor L.I."/>
            <person name="Tsai S.F."/>
        </authorList>
    </citation>
    <scope>NUCLEOTIDE SEQUENCE [LARGE SCALE GENOMIC DNA]</scope>
    <source>
        <strain evidence="1 2">YJ016</strain>
    </source>
</reference>
<dbReference type="HOGENOM" id="CLU_2497052_0_0_6"/>
<dbReference type="KEGG" id="vvy:VV0058"/>
<gene>
    <name evidence="1" type="ordered locus">VV0058</name>
</gene>
<sequence length="86" mass="9739">MFQRFTAQTGQQQLGTFLTNLKTRRIDTGQFRTNRLADIQGVVAHNGQLLRHFNATLLRAQQGTDGDVIIGTKDPVHLWIRHQGTL</sequence>
<evidence type="ECO:0000313" key="2">
    <source>
        <dbReference type="Proteomes" id="UP000002675"/>
    </source>
</evidence>
<organism evidence="1 2">
    <name type="scientific">Vibrio vulnificus (strain YJ016)</name>
    <dbReference type="NCBI Taxonomy" id="196600"/>
    <lineage>
        <taxon>Bacteria</taxon>
        <taxon>Pseudomonadati</taxon>
        <taxon>Pseudomonadota</taxon>
        <taxon>Gammaproteobacteria</taxon>
        <taxon>Vibrionales</taxon>
        <taxon>Vibrionaceae</taxon>
        <taxon>Vibrio</taxon>
    </lineage>
</organism>
<accession>Q7MQF0</accession>
<proteinExistence type="predicted"/>
<protein>
    <submittedName>
        <fullName evidence="1">Uncharacterized protein</fullName>
    </submittedName>
</protein>
<dbReference type="AlphaFoldDB" id="Q7MQF0"/>